<dbReference type="AlphaFoldDB" id="A0A9W8YWB1"/>
<feature type="active site" description="Proton donor" evidence="4">
    <location>
        <position position="55"/>
    </location>
</feature>
<dbReference type="OrthoDB" id="5945798at2759"/>
<dbReference type="Gene3D" id="3.20.20.100">
    <property type="entry name" value="NADP-dependent oxidoreductase domain"/>
    <property type="match status" value="1"/>
</dbReference>
<dbReference type="PROSITE" id="PS51257">
    <property type="entry name" value="PROKAR_LIPOPROTEIN"/>
    <property type="match status" value="1"/>
</dbReference>
<dbReference type="PROSITE" id="PS00798">
    <property type="entry name" value="ALDOKETO_REDUCTASE_1"/>
    <property type="match status" value="1"/>
</dbReference>
<dbReference type="PROSITE" id="PS00062">
    <property type="entry name" value="ALDOKETO_REDUCTASE_2"/>
    <property type="match status" value="1"/>
</dbReference>
<protein>
    <recommendedName>
        <fullName evidence="7">NADP-dependent oxidoreductase domain-containing protein</fullName>
    </recommendedName>
</protein>
<dbReference type="Proteomes" id="UP001140453">
    <property type="component" value="Unassembled WGS sequence"/>
</dbReference>
<dbReference type="SUPFAM" id="SSF51430">
    <property type="entry name" value="NAD(P)-linked oxidoreductase"/>
    <property type="match status" value="1"/>
</dbReference>
<keyword evidence="2" id="KW-0521">NADP</keyword>
<dbReference type="PANTHER" id="PTHR43827:SF3">
    <property type="entry name" value="NADP-DEPENDENT OXIDOREDUCTASE DOMAIN-CONTAINING PROTEIN"/>
    <property type="match status" value="1"/>
</dbReference>
<evidence type="ECO:0000256" key="6">
    <source>
        <dbReference type="PIRSR" id="PIRSR000097-3"/>
    </source>
</evidence>
<dbReference type="InterPro" id="IPR018170">
    <property type="entry name" value="Aldo/ket_reductase_CS"/>
</dbReference>
<dbReference type="Pfam" id="PF00248">
    <property type="entry name" value="Aldo_ket_red"/>
    <property type="match status" value="1"/>
</dbReference>
<feature type="binding site" evidence="5">
    <location>
        <position position="111"/>
    </location>
    <ligand>
        <name>substrate</name>
    </ligand>
</feature>
<evidence type="ECO:0000256" key="2">
    <source>
        <dbReference type="ARBA" id="ARBA00022857"/>
    </source>
</evidence>
<feature type="domain" description="NADP-dependent oxidoreductase" evidence="7">
    <location>
        <begin position="32"/>
        <end position="280"/>
    </location>
</feature>
<keyword evidence="3" id="KW-0560">Oxidoreductase</keyword>
<keyword evidence="9" id="KW-1185">Reference proteome</keyword>
<evidence type="ECO:0000256" key="1">
    <source>
        <dbReference type="ARBA" id="ARBA00007905"/>
    </source>
</evidence>
<dbReference type="PRINTS" id="PR00069">
    <property type="entry name" value="ALDKETRDTASE"/>
</dbReference>
<dbReference type="PIRSF" id="PIRSF000097">
    <property type="entry name" value="AKR"/>
    <property type="match status" value="1"/>
</dbReference>
<dbReference type="FunFam" id="3.20.20.100:FF:000002">
    <property type="entry name" value="2,5-diketo-D-gluconic acid reductase A"/>
    <property type="match status" value="1"/>
</dbReference>
<reference evidence="8" key="1">
    <citation type="submission" date="2022-10" db="EMBL/GenBank/DDBJ databases">
        <title>Tapping the CABI collections for fungal endophytes: first genome assemblies for Collariella, Neodidymelliopsis, Ascochyta clinopodiicola, Didymella pomorum, Didymosphaeria variabile, Neocosmospora piperis and Neocucurbitaria cava.</title>
        <authorList>
            <person name="Hill R."/>
        </authorList>
    </citation>
    <scope>NUCLEOTIDE SEQUENCE</scope>
    <source>
        <strain evidence="8">IMI 355082</strain>
    </source>
</reference>
<evidence type="ECO:0000256" key="4">
    <source>
        <dbReference type="PIRSR" id="PIRSR000097-1"/>
    </source>
</evidence>
<organism evidence="8 9">
    <name type="scientific">Gnomoniopsis smithogilvyi</name>
    <dbReference type="NCBI Taxonomy" id="1191159"/>
    <lineage>
        <taxon>Eukaryota</taxon>
        <taxon>Fungi</taxon>
        <taxon>Dikarya</taxon>
        <taxon>Ascomycota</taxon>
        <taxon>Pezizomycotina</taxon>
        <taxon>Sordariomycetes</taxon>
        <taxon>Sordariomycetidae</taxon>
        <taxon>Diaporthales</taxon>
        <taxon>Gnomoniaceae</taxon>
        <taxon>Gnomoniopsis</taxon>
    </lineage>
</organism>
<comment type="similarity">
    <text evidence="1">Belongs to the aldo/keto reductase family.</text>
</comment>
<dbReference type="EMBL" id="JAPEVB010000002">
    <property type="protein sequence ID" value="KAJ4393016.1"/>
    <property type="molecule type" value="Genomic_DNA"/>
</dbReference>
<dbReference type="InterPro" id="IPR020471">
    <property type="entry name" value="AKR"/>
</dbReference>
<sequence length="319" mass="35457">MAAKIPQFKLNNGVLMPSVGMGCWMGEPGGGQRVYDMCANAIRAGYRHFDTADGYQNEEHVGKAIRDSGVPRKEIFVTTKLNNSDHHRVAEAFERSLKALDIEYIDLYLMHWPQATEGTFHGKTLKPEDHPTYQETWAEMTKLLDTGKVRALGVSNFGVPLIESLLKTTTVVPAVNQVELHPCFPRLGLRKLCEKHGIVITAYSPIGQPQPGSVSPLLTDEDVVRIAKKHGATEGQVALSWGVQNGIVVVPKSENLERMKNNITLLQLDDDDLKAINGIYRKEGKHKSLLNYHNDDGTVFGWTYEQLGWELAKGNVGKD</sequence>
<dbReference type="InterPro" id="IPR023210">
    <property type="entry name" value="NADP_OxRdtase_dom"/>
</dbReference>
<dbReference type="InterPro" id="IPR036812">
    <property type="entry name" value="NAD(P)_OxRdtase_dom_sf"/>
</dbReference>
<feature type="site" description="Lowers pKa of active site Tyr" evidence="6">
    <location>
        <position position="80"/>
    </location>
</feature>
<dbReference type="GO" id="GO:0016616">
    <property type="term" value="F:oxidoreductase activity, acting on the CH-OH group of donors, NAD or NADP as acceptor"/>
    <property type="evidence" value="ECO:0007669"/>
    <property type="project" value="UniProtKB-ARBA"/>
</dbReference>
<accession>A0A9W8YWB1</accession>
<evidence type="ECO:0000256" key="3">
    <source>
        <dbReference type="ARBA" id="ARBA00023002"/>
    </source>
</evidence>
<gene>
    <name evidence="8" type="ORF">N0V93_002221</name>
</gene>
<proteinExistence type="inferred from homology"/>
<name>A0A9W8YWB1_9PEZI</name>
<evidence type="ECO:0000259" key="7">
    <source>
        <dbReference type="Pfam" id="PF00248"/>
    </source>
</evidence>
<evidence type="ECO:0000313" key="9">
    <source>
        <dbReference type="Proteomes" id="UP001140453"/>
    </source>
</evidence>
<comment type="caution">
    <text evidence="8">The sequence shown here is derived from an EMBL/GenBank/DDBJ whole genome shotgun (WGS) entry which is preliminary data.</text>
</comment>
<evidence type="ECO:0000256" key="5">
    <source>
        <dbReference type="PIRSR" id="PIRSR000097-2"/>
    </source>
</evidence>
<evidence type="ECO:0000313" key="8">
    <source>
        <dbReference type="EMBL" id="KAJ4393016.1"/>
    </source>
</evidence>
<dbReference type="CDD" id="cd19071">
    <property type="entry name" value="AKR_AKR1-5-like"/>
    <property type="match status" value="1"/>
</dbReference>
<dbReference type="PANTHER" id="PTHR43827">
    <property type="entry name" value="2,5-DIKETO-D-GLUCONIC ACID REDUCTASE"/>
    <property type="match status" value="1"/>
</dbReference>